<accession>A0A9X0R3S4</accession>
<reference evidence="1" key="1">
    <citation type="submission" date="2020-08" db="EMBL/GenBank/DDBJ databases">
        <authorList>
            <person name="Hu Y."/>
            <person name="Nguyen S.V."/>
            <person name="Li F."/>
            <person name="Fanning S."/>
        </authorList>
    </citation>
    <scope>NUCLEOTIDE SEQUENCE</scope>
    <source>
        <strain evidence="1">SYSU D8009</strain>
    </source>
</reference>
<comment type="caution">
    <text evidence="1">The sequence shown here is derived from an EMBL/GenBank/DDBJ whole genome shotgun (WGS) entry which is preliminary data.</text>
</comment>
<dbReference type="RefSeq" id="WP_186773903.1">
    <property type="nucleotide sequence ID" value="NZ_JACOMF010000131.1"/>
</dbReference>
<evidence type="ECO:0000313" key="1">
    <source>
        <dbReference type="EMBL" id="MBC4019175.1"/>
    </source>
</evidence>
<organism evidence="1 2">
    <name type="scientific">Siccirubricoccus deserti</name>
    <dbReference type="NCBI Taxonomy" id="2013562"/>
    <lineage>
        <taxon>Bacteria</taxon>
        <taxon>Pseudomonadati</taxon>
        <taxon>Pseudomonadota</taxon>
        <taxon>Alphaproteobacteria</taxon>
        <taxon>Acetobacterales</taxon>
        <taxon>Roseomonadaceae</taxon>
        <taxon>Siccirubricoccus</taxon>
    </lineage>
</organism>
<gene>
    <name evidence="1" type="ORF">H7965_28525</name>
</gene>
<evidence type="ECO:0000313" key="2">
    <source>
        <dbReference type="Proteomes" id="UP000600101"/>
    </source>
</evidence>
<proteinExistence type="predicted"/>
<keyword evidence="2" id="KW-1185">Reference proteome</keyword>
<name>A0A9X0R3S4_9PROT</name>
<sequence>MLGLGLSSARAGGAEPDSVLSGAALGRFAYPFSDVASCMDFDFAPAPDHRHRAVACVSMGVLGLERDLPNVALIGAQAAARDLLLALDGIRVRPCAEDLKVLQEAAAMDRTRIPAGAKARLAAEMLAVLQRCLRGPVAAGPTAWRLDGLTVGISWPETCQNSDERTGGAVARTTTRL</sequence>
<protein>
    <submittedName>
        <fullName evidence="1">Uncharacterized protein</fullName>
    </submittedName>
</protein>
<dbReference type="EMBL" id="JACOMF010000131">
    <property type="protein sequence ID" value="MBC4019175.1"/>
    <property type="molecule type" value="Genomic_DNA"/>
</dbReference>
<dbReference type="Proteomes" id="UP000600101">
    <property type="component" value="Unassembled WGS sequence"/>
</dbReference>
<dbReference type="AlphaFoldDB" id="A0A9X0R3S4"/>